<keyword evidence="1" id="KW-0472">Membrane</keyword>
<comment type="caution">
    <text evidence="2">The sequence shown here is derived from an EMBL/GenBank/DDBJ whole genome shotgun (WGS) entry which is preliminary data.</text>
</comment>
<feature type="transmembrane region" description="Helical" evidence="1">
    <location>
        <begin position="20"/>
        <end position="44"/>
    </location>
</feature>
<keyword evidence="3" id="KW-1185">Reference proteome</keyword>
<gene>
    <name evidence="2" type="ORF">ADN01_07150</name>
</gene>
<accession>A0A0P6YIF4</accession>
<feature type="transmembrane region" description="Helical" evidence="1">
    <location>
        <begin position="56"/>
        <end position="84"/>
    </location>
</feature>
<organism evidence="2 3">
    <name type="scientific">Levilinea saccharolytica</name>
    <dbReference type="NCBI Taxonomy" id="229921"/>
    <lineage>
        <taxon>Bacteria</taxon>
        <taxon>Bacillati</taxon>
        <taxon>Chloroflexota</taxon>
        <taxon>Anaerolineae</taxon>
        <taxon>Anaerolineales</taxon>
        <taxon>Anaerolineaceae</taxon>
        <taxon>Levilinea</taxon>
    </lineage>
</organism>
<name>A0A0P6YIF4_9CHLR</name>
<dbReference type="RefSeq" id="WP_062418728.1">
    <property type="nucleotide sequence ID" value="NZ_DF967974.1"/>
</dbReference>
<dbReference type="AlphaFoldDB" id="A0A0P6YIF4"/>
<keyword evidence="1" id="KW-1133">Transmembrane helix</keyword>
<dbReference type="EMBL" id="LGCM01000028">
    <property type="protein sequence ID" value="KPL84847.1"/>
    <property type="molecule type" value="Genomic_DNA"/>
</dbReference>
<proteinExistence type="predicted"/>
<dbReference type="STRING" id="229921.ADN01_07150"/>
<sequence length="145" mass="16090">MENRAPTPPLSTAAQHRRRILWQIWVPLAGVLLLFVALAVWGALTASRDPLQGTHWASISLIFLILPNLLFGLLGLVLLVLLIYGVSQLLGWLPVQSLRLRAAMYRLSAWLLQVANRSARPFIQARSWRAAAAALIRGLTPTAKR</sequence>
<evidence type="ECO:0000313" key="3">
    <source>
        <dbReference type="Proteomes" id="UP000050501"/>
    </source>
</evidence>
<protein>
    <submittedName>
        <fullName evidence="2">Uncharacterized protein</fullName>
    </submittedName>
</protein>
<reference evidence="2 3" key="1">
    <citation type="submission" date="2015-07" db="EMBL/GenBank/DDBJ databases">
        <title>Genome sequence of Levilinea saccharolytica DSM 16555.</title>
        <authorList>
            <person name="Hemp J."/>
            <person name="Ward L.M."/>
            <person name="Pace L.A."/>
            <person name="Fischer W.W."/>
        </authorList>
    </citation>
    <scope>NUCLEOTIDE SEQUENCE [LARGE SCALE GENOMIC DNA]</scope>
    <source>
        <strain evidence="2 3">KIBI-1</strain>
    </source>
</reference>
<evidence type="ECO:0000256" key="1">
    <source>
        <dbReference type="SAM" id="Phobius"/>
    </source>
</evidence>
<keyword evidence="1" id="KW-0812">Transmembrane</keyword>
<evidence type="ECO:0000313" key="2">
    <source>
        <dbReference type="EMBL" id="KPL84847.1"/>
    </source>
</evidence>
<dbReference type="Proteomes" id="UP000050501">
    <property type="component" value="Unassembled WGS sequence"/>
</dbReference>